<dbReference type="Pfam" id="PF02080">
    <property type="entry name" value="TrkA_C"/>
    <property type="match status" value="2"/>
</dbReference>
<name>E4KQZ1_9LACT</name>
<dbReference type="Pfam" id="PF02254">
    <property type="entry name" value="TrkA_N"/>
    <property type="match status" value="2"/>
</dbReference>
<evidence type="ECO:0000259" key="8">
    <source>
        <dbReference type="PROSITE" id="PS51202"/>
    </source>
</evidence>
<dbReference type="AlphaFoldDB" id="E4KQZ1"/>
<dbReference type="NCBIfam" id="NF007039">
    <property type="entry name" value="PRK09496.3-2"/>
    <property type="match status" value="1"/>
</dbReference>
<dbReference type="GO" id="GO:0005886">
    <property type="term" value="C:plasma membrane"/>
    <property type="evidence" value="ECO:0007669"/>
    <property type="project" value="InterPro"/>
</dbReference>
<comment type="caution">
    <text evidence="9">The sequence shown here is derived from an EMBL/GenBank/DDBJ whole genome shotgun (WGS) entry which is preliminary data.</text>
</comment>
<dbReference type="PROSITE" id="PS51201">
    <property type="entry name" value="RCK_N"/>
    <property type="match status" value="2"/>
</dbReference>
<evidence type="ECO:0000256" key="6">
    <source>
        <dbReference type="ARBA" id="ARBA00023065"/>
    </source>
</evidence>
<dbReference type="STRING" id="908337.HMPREF9257_0701"/>
<dbReference type="EMBL" id="AENN01000017">
    <property type="protein sequence ID" value="EFR30611.1"/>
    <property type="molecule type" value="Genomic_DNA"/>
</dbReference>
<dbReference type="InterPro" id="IPR036721">
    <property type="entry name" value="RCK_C_sf"/>
</dbReference>
<dbReference type="OrthoDB" id="9775180at2"/>
<evidence type="ECO:0000256" key="2">
    <source>
        <dbReference type="ARBA" id="ARBA00022448"/>
    </source>
</evidence>
<proteinExistence type="predicted"/>
<dbReference type="NCBIfam" id="NF007033">
    <property type="entry name" value="PRK09496.1-5"/>
    <property type="match status" value="1"/>
</dbReference>
<feature type="domain" description="RCK N-terminal" evidence="7">
    <location>
        <begin position="1"/>
        <end position="117"/>
    </location>
</feature>
<dbReference type="PRINTS" id="PR00335">
    <property type="entry name" value="KUPTAKETRKA"/>
</dbReference>
<evidence type="ECO:0000259" key="7">
    <source>
        <dbReference type="PROSITE" id="PS51201"/>
    </source>
</evidence>
<evidence type="ECO:0000256" key="3">
    <source>
        <dbReference type="ARBA" id="ARBA00022538"/>
    </source>
</evidence>
<dbReference type="InterPro" id="IPR006036">
    <property type="entry name" value="K_uptake_TrkA"/>
</dbReference>
<keyword evidence="5" id="KW-0520">NAD</keyword>
<dbReference type="Gene3D" id="3.30.70.1450">
    <property type="entry name" value="Regulator of K+ conductance, C-terminal domain"/>
    <property type="match status" value="2"/>
</dbReference>
<keyword evidence="6" id="KW-0406">Ion transport</keyword>
<dbReference type="Proteomes" id="UP000005990">
    <property type="component" value="Unassembled WGS sequence"/>
</dbReference>
<reference evidence="9 10" key="1">
    <citation type="submission" date="2010-10" db="EMBL/GenBank/DDBJ databases">
        <authorList>
            <person name="Durkin A.S."/>
            <person name="Madupu R."/>
            <person name="Torralba M."/>
            <person name="Gillis M."/>
            <person name="Methe B."/>
            <person name="Sutton G."/>
            <person name="Nelson K.E."/>
        </authorList>
    </citation>
    <scope>NUCLEOTIDE SEQUENCE [LARGE SCALE GENOMIC DNA]</scope>
    <source>
        <strain evidence="9 10">ACS-139-V-Col8</strain>
    </source>
</reference>
<dbReference type="RefSeq" id="WP_006418771.1">
    <property type="nucleotide sequence ID" value="NZ_AENN01000017.1"/>
</dbReference>
<evidence type="ECO:0000313" key="10">
    <source>
        <dbReference type="Proteomes" id="UP000005990"/>
    </source>
</evidence>
<dbReference type="PROSITE" id="PS51202">
    <property type="entry name" value="RCK_C"/>
    <property type="match status" value="2"/>
</dbReference>
<sequence>MKIVICGGGQVGAAICESLWQVANIVLIDQDDTVVEDLYSTYDIQGIVGSGTSLRAMHETGMDTADLFIAVTSSDETNIISAMMAEKFGVPHVFCRVRNPEYLEDVKFMQSAIGISEMINPEMDAAKLIDQIITYPTANSIESFAKGNIQLVGLTVKEKSVIQGQTLNEFNSSFKHAMLVCMVKRDNQIIIPDGSFRIQSGDEIHVTAARKDLKDLYNTLKFNKKTASSVLIIGGGQLTYFLLEQLSKRKKAIKVIENDLENCQRLALAFPKVEVIHADNTDQKVLDAEGIDRYDAVVSINQNDEENMIVSLYAKSRQVPKVITKIDRPYLLKPLSYLGLDTIITPKQLVADRIIRLTRSLKATQNSSVVNLYKLVDEDQHVEAMEFEVLQEAEITRARLMDLDLLDNTLIMGIYRQGKIIIPSGLDQIQVGDHVTIITEHQNISDINQLIKK</sequence>
<feature type="domain" description="RCK N-terminal" evidence="7">
    <location>
        <begin position="227"/>
        <end position="345"/>
    </location>
</feature>
<evidence type="ECO:0000256" key="1">
    <source>
        <dbReference type="ARBA" id="ARBA00017378"/>
    </source>
</evidence>
<evidence type="ECO:0000256" key="4">
    <source>
        <dbReference type="ARBA" id="ARBA00022958"/>
    </source>
</evidence>
<dbReference type="SUPFAM" id="SSF116726">
    <property type="entry name" value="TrkA C-terminal domain-like"/>
    <property type="match status" value="2"/>
</dbReference>
<dbReference type="InterPro" id="IPR050721">
    <property type="entry name" value="Trk_Ktr_HKT_K-transport"/>
</dbReference>
<keyword evidence="2" id="KW-0813">Transport</keyword>
<evidence type="ECO:0000313" key="9">
    <source>
        <dbReference type="EMBL" id="EFR30611.1"/>
    </source>
</evidence>
<dbReference type="PANTHER" id="PTHR43833">
    <property type="entry name" value="POTASSIUM CHANNEL PROTEIN 2-RELATED-RELATED"/>
    <property type="match status" value="1"/>
</dbReference>
<dbReference type="Gene3D" id="3.40.50.720">
    <property type="entry name" value="NAD(P)-binding Rossmann-like Domain"/>
    <property type="match status" value="2"/>
</dbReference>
<keyword evidence="4" id="KW-0630">Potassium</keyword>
<dbReference type="InterPro" id="IPR036291">
    <property type="entry name" value="NAD(P)-bd_dom_sf"/>
</dbReference>
<protein>
    <recommendedName>
        <fullName evidence="1">Trk system potassium uptake protein TrkA</fullName>
    </recommendedName>
</protein>
<dbReference type="SUPFAM" id="SSF51735">
    <property type="entry name" value="NAD(P)-binding Rossmann-fold domains"/>
    <property type="match status" value="2"/>
</dbReference>
<dbReference type="eggNOG" id="COG0569">
    <property type="taxonomic scope" value="Bacteria"/>
</dbReference>
<feature type="domain" description="RCK C-terminal" evidence="8">
    <location>
        <begin position="139"/>
        <end position="222"/>
    </location>
</feature>
<dbReference type="GO" id="GO:0015079">
    <property type="term" value="F:potassium ion transmembrane transporter activity"/>
    <property type="evidence" value="ECO:0007669"/>
    <property type="project" value="InterPro"/>
</dbReference>
<gene>
    <name evidence="9" type="primary">trkA</name>
    <name evidence="9" type="ORF">HMPREF9257_0701</name>
</gene>
<accession>E4KQZ1</accession>
<keyword evidence="10" id="KW-1185">Reference proteome</keyword>
<dbReference type="InterPro" id="IPR003148">
    <property type="entry name" value="RCK_N"/>
</dbReference>
<evidence type="ECO:0000256" key="5">
    <source>
        <dbReference type="ARBA" id="ARBA00023027"/>
    </source>
</evidence>
<keyword evidence="3" id="KW-0633">Potassium transport</keyword>
<dbReference type="PANTHER" id="PTHR43833:SF5">
    <property type="entry name" value="TRK SYSTEM POTASSIUM UPTAKE PROTEIN TRKA"/>
    <property type="match status" value="1"/>
</dbReference>
<dbReference type="InterPro" id="IPR006037">
    <property type="entry name" value="RCK_C"/>
</dbReference>
<feature type="domain" description="RCK C-terminal" evidence="8">
    <location>
        <begin position="372"/>
        <end position="453"/>
    </location>
</feature>
<organism evidence="9 10">
    <name type="scientific">Eremococcus coleocola ACS-139-V-Col8</name>
    <dbReference type="NCBI Taxonomy" id="908337"/>
    <lineage>
        <taxon>Bacteria</taxon>
        <taxon>Bacillati</taxon>
        <taxon>Bacillota</taxon>
        <taxon>Bacilli</taxon>
        <taxon>Lactobacillales</taxon>
        <taxon>Aerococcaceae</taxon>
        <taxon>Eremococcus</taxon>
    </lineage>
</organism>